<keyword evidence="4" id="KW-1185">Reference proteome</keyword>
<dbReference type="EMBL" id="AP023368">
    <property type="protein sequence ID" value="BCJ99237.1"/>
    <property type="molecule type" value="Genomic_DNA"/>
</dbReference>
<reference evidence="3 4" key="2">
    <citation type="submission" date="2020-08" db="EMBL/GenBank/DDBJ databases">
        <authorList>
            <person name="Ueki A."/>
            <person name="Tonouchi A."/>
        </authorList>
    </citation>
    <scope>NUCLEOTIDE SEQUENCE [LARGE SCALE GENOMIC DNA]</scope>
    <source>
        <strain evidence="3 4">CTTW</strain>
    </source>
</reference>
<feature type="transmembrane region" description="Helical" evidence="2">
    <location>
        <begin position="220"/>
        <end position="239"/>
    </location>
</feature>
<keyword evidence="2" id="KW-1133">Transmembrane helix</keyword>
<gene>
    <name evidence="3" type="ORF">bsdcttw_22780</name>
</gene>
<accession>A0A7I8DNF4</accession>
<evidence type="ECO:0000256" key="1">
    <source>
        <dbReference type="SAM" id="MobiDB-lite"/>
    </source>
</evidence>
<evidence type="ECO:0000256" key="2">
    <source>
        <dbReference type="SAM" id="Phobius"/>
    </source>
</evidence>
<name>A0A7I8DNF4_9FIRM</name>
<dbReference type="AlphaFoldDB" id="A0A7I8DNF4"/>
<sequence length="613" mass="68864">MSHIDVRKQLLSAIYKTIFKEIYPISVGYAAHAANINNYSKKRKTYGYNYNDYAYLNFYIDDAADSPEFDFEVNEGNFHNWINGISSPKYLIIINSILEYIIECCKDKGKYSLLKDRILCILKSDEFTSYAGNLIRDNVDIWVLRIAEDDSNALFKATKELLYLLKNKDKFLPYLLKENTFLLHAKVTEAETTHKNSPRDIKDEPNSKKREFPKFLQMKYVHAVLSLLLILISYVFIFTHHHPESPDNLNSVLPTGVAAETSKILNGNDISENALTKTPSINNETHSPASSNHTTSDLSNQSKISISNLPSVKKTKAKKNNISSSSGTKEAKPLKPKITSPKTGGVLPLTDIKVQWKPVNSATSYSLVLTDTNNWKKIFKKTNIQGNSYLLKDSFFKPGGSYRIYIHSAVNDLYSVPAYIDINIEELPSPKITTSSATSLSLSDLDIQWEPVAIATGYCVVVTDTNSWTKIFTEENITDNSLLLNKTIFKAGGCYRIYVHSEKGDVQSAPSYIDILFKQLLPPEIIAPKTGTAMSLSDINVQWELNDSADSYTAVVTDTNSWTQIFSQSDIKDSNIILDKSLFQPGGSYRIYLHSVKDGAESVPNYIDITISK</sequence>
<protein>
    <submittedName>
        <fullName evidence="3">Uncharacterized protein</fullName>
    </submittedName>
</protein>
<dbReference type="KEGG" id="acht:bsdcttw_22780"/>
<keyword evidence="2" id="KW-0472">Membrane</keyword>
<keyword evidence="2" id="KW-0812">Transmembrane</keyword>
<reference evidence="3 4" key="1">
    <citation type="submission" date="2020-08" db="EMBL/GenBank/DDBJ databases">
        <title>Draft genome sequencing of an Anaerocolumna strain isolated from anoxic soil subjected to BSD treatment.</title>
        <authorList>
            <person name="Uek A."/>
            <person name="Tonouchi A."/>
        </authorList>
    </citation>
    <scope>NUCLEOTIDE SEQUENCE [LARGE SCALE GENOMIC DNA]</scope>
    <source>
        <strain evidence="3 4">CTTW</strain>
    </source>
</reference>
<dbReference type="RefSeq" id="WP_185259507.1">
    <property type="nucleotide sequence ID" value="NZ_AP023368.1"/>
</dbReference>
<proteinExistence type="predicted"/>
<feature type="region of interest" description="Disordered" evidence="1">
    <location>
        <begin position="314"/>
        <end position="342"/>
    </location>
</feature>
<evidence type="ECO:0000313" key="4">
    <source>
        <dbReference type="Proteomes" id="UP000515703"/>
    </source>
</evidence>
<organism evidence="3 4">
    <name type="scientific">Anaerocolumna chitinilytica</name>
    <dbReference type="NCBI Taxonomy" id="1727145"/>
    <lineage>
        <taxon>Bacteria</taxon>
        <taxon>Bacillati</taxon>
        <taxon>Bacillota</taxon>
        <taxon>Clostridia</taxon>
        <taxon>Lachnospirales</taxon>
        <taxon>Lachnospiraceae</taxon>
        <taxon>Anaerocolumna</taxon>
    </lineage>
</organism>
<feature type="region of interest" description="Disordered" evidence="1">
    <location>
        <begin position="269"/>
        <end position="302"/>
    </location>
</feature>
<evidence type="ECO:0000313" key="3">
    <source>
        <dbReference type="EMBL" id="BCJ99237.1"/>
    </source>
</evidence>
<dbReference type="Proteomes" id="UP000515703">
    <property type="component" value="Chromosome"/>
</dbReference>